<evidence type="ECO:0000313" key="2">
    <source>
        <dbReference type="Proteomes" id="UP001302429"/>
    </source>
</evidence>
<dbReference type="RefSeq" id="WP_317080307.1">
    <property type="nucleotide sequence ID" value="NZ_CP136594.1"/>
</dbReference>
<sequence length="219" mass="24472">MDDPLHLAPWQRLALAYAPASVRKAQETVLAMDAIGGKICDSTSEMLLGQMRYAWWRDVINGTSKDRRTGHPLLLMLNEQPGFPKLILVPIIDAWEGYIADSEGEEAGVHAEQRGTMLGRALAEVSEIAPFAELEQLMGCYALWDDLRMGRYDDAAAVTAKEALISQITPLAKVKLERKLRLVAIIRDMIIRDGLYDAWDKPLMRPSMAVRIIRRGLTG</sequence>
<evidence type="ECO:0000313" key="1">
    <source>
        <dbReference type="EMBL" id="WOE74077.1"/>
    </source>
</evidence>
<keyword evidence="2" id="KW-1185">Reference proteome</keyword>
<proteinExistence type="predicted"/>
<accession>A0AA97F6B8</accession>
<organism evidence="1 2">
    <name type="scientific">Alterisphingorhabdus coralli</name>
    <dbReference type="NCBI Taxonomy" id="3071408"/>
    <lineage>
        <taxon>Bacteria</taxon>
        <taxon>Pseudomonadati</taxon>
        <taxon>Pseudomonadota</taxon>
        <taxon>Alphaproteobacteria</taxon>
        <taxon>Sphingomonadales</taxon>
        <taxon>Sphingomonadaceae</taxon>
        <taxon>Alterisphingorhabdus (ex Yan et al. 2024)</taxon>
    </lineage>
</organism>
<dbReference type="KEGG" id="acoa:RB602_09430"/>
<dbReference type="EMBL" id="CP136594">
    <property type="protein sequence ID" value="WOE74077.1"/>
    <property type="molecule type" value="Genomic_DNA"/>
</dbReference>
<reference evidence="1 2" key="1">
    <citation type="submission" date="2023-10" db="EMBL/GenBank/DDBJ databases">
        <title>Complete genome sequence of a Sphingomonadaceae bacterium.</title>
        <authorList>
            <person name="Yan C."/>
        </authorList>
    </citation>
    <scope>NUCLEOTIDE SEQUENCE [LARGE SCALE GENOMIC DNA]</scope>
    <source>
        <strain evidence="1 2">SCSIO 66989</strain>
    </source>
</reference>
<dbReference type="Proteomes" id="UP001302429">
    <property type="component" value="Chromosome"/>
</dbReference>
<name>A0AA97F6B8_9SPHN</name>
<protein>
    <recommendedName>
        <fullName evidence="3">Phytoene synthase</fullName>
    </recommendedName>
</protein>
<evidence type="ECO:0008006" key="3">
    <source>
        <dbReference type="Google" id="ProtNLM"/>
    </source>
</evidence>
<gene>
    <name evidence="1" type="ORF">RB602_09430</name>
</gene>
<dbReference type="AlphaFoldDB" id="A0AA97F6B8"/>